<evidence type="ECO:0000256" key="2">
    <source>
        <dbReference type="ARBA" id="ARBA00004127"/>
    </source>
</evidence>
<evidence type="ECO:0000256" key="13">
    <source>
        <dbReference type="ARBA" id="ARBA00023264"/>
    </source>
</evidence>
<keyword evidence="8 16" id="KW-0812">Transmembrane</keyword>
<evidence type="ECO:0000256" key="14">
    <source>
        <dbReference type="ARBA" id="ARBA00032361"/>
    </source>
</evidence>
<dbReference type="InterPro" id="IPR048254">
    <property type="entry name" value="CDP_ALCOHOL_P_TRANSF_CS"/>
</dbReference>
<keyword evidence="18" id="KW-1185">Reference proteome</keyword>
<comment type="catalytic activity">
    <reaction evidence="1">
        <text>a CDP-1,2-diacyl-sn-glycerol + L-serine = a 1,2-diacyl-sn-glycero-3-phospho-L-serine + CMP + H(+)</text>
        <dbReference type="Rhea" id="RHEA:16913"/>
        <dbReference type="ChEBI" id="CHEBI:15378"/>
        <dbReference type="ChEBI" id="CHEBI:33384"/>
        <dbReference type="ChEBI" id="CHEBI:57262"/>
        <dbReference type="ChEBI" id="CHEBI:58332"/>
        <dbReference type="ChEBI" id="CHEBI:60377"/>
        <dbReference type="EC" id="2.7.8.8"/>
    </reaction>
</comment>
<evidence type="ECO:0000256" key="10">
    <source>
        <dbReference type="ARBA" id="ARBA00023098"/>
    </source>
</evidence>
<comment type="subcellular location">
    <subcellularLocation>
        <location evidence="2">Endomembrane system</location>
        <topology evidence="2">Multi-pass membrane protein</topology>
    </subcellularLocation>
</comment>
<dbReference type="Gene3D" id="1.20.120.1760">
    <property type="match status" value="1"/>
</dbReference>
<evidence type="ECO:0000313" key="17">
    <source>
        <dbReference type="EMBL" id="BBM84763.1"/>
    </source>
</evidence>
<evidence type="ECO:0000256" key="1">
    <source>
        <dbReference type="ARBA" id="ARBA00000287"/>
    </source>
</evidence>
<proteinExistence type="inferred from homology"/>
<feature type="transmembrane region" description="Helical" evidence="16">
    <location>
        <begin position="132"/>
        <end position="152"/>
    </location>
</feature>
<comment type="similarity">
    <text evidence="3 15">Belongs to the CDP-alcohol phosphatidyltransferase class-I family.</text>
</comment>
<sequence>MKEKKIDSKVWPTLITLGNLFCGFLAISYIADEKILAAAWLIFLGMIFDMFDGKVARMTNGSSDFGIQLDSLADMISFGVAPAFLVKTFILTEEFLWSQKIVWGLCLFFVICSAVRLAKFNVETDENDSHTYFYGLATPAAAGVLASLVLVAKTVSINMYVPENTYKIALLITTGILGCLMVSQIRYLHAGAFLFKKRPLFLQLVVYASLLALIIYYFSLITVLLCSTFLIYTISGIANELKIRSSAKNDDLASAH</sequence>
<feature type="transmembrane region" description="Helical" evidence="16">
    <location>
        <begin position="102"/>
        <end position="120"/>
    </location>
</feature>
<dbReference type="KEGG" id="uam:UABAM_03124"/>
<dbReference type="PANTHER" id="PTHR14269:SF61">
    <property type="entry name" value="CDP-DIACYLGLYCEROL--SERINE O-PHOSPHATIDYLTRANSFERASE"/>
    <property type="match status" value="1"/>
</dbReference>
<accession>A0A5S9IMR0</accession>
<dbReference type="InterPro" id="IPR043130">
    <property type="entry name" value="CDP-OH_PTrfase_TM_dom"/>
</dbReference>
<name>A0A5S9IMR0_UABAM</name>
<evidence type="ECO:0000256" key="9">
    <source>
        <dbReference type="ARBA" id="ARBA00022989"/>
    </source>
</evidence>
<evidence type="ECO:0000256" key="12">
    <source>
        <dbReference type="ARBA" id="ARBA00023209"/>
    </source>
</evidence>
<feature type="transmembrane region" description="Helical" evidence="16">
    <location>
        <begin position="164"/>
        <end position="183"/>
    </location>
</feature>
<dbReference type="OrthoDB" id="9777147at2"/>
<dbReference type="EMBL" id="AP019860">
    <property type="protein sequence ID" value="BBM84763.1"/>
    <property type="molecule type" value="Genomic_DNA"/>
</dbReference>
<gene>
    <name evidence="17" type="ORF">UABAM_03124</name>
</gene>
<keyword evidence="10" id="KW-0443">Lipid metabolism</keyword>
<keyword evidence="9 16" id="KW-1133">Transmembrane helix</keyword>
<organism evidence="17 18">
    <name type="scientific">Uabimicrobium amorphum</name>
    <dbReference type="NCBI Taxonomy" id="2596890"/>
    <lineage>
        <taxon>Bacteria</taxon>
        <taxon>Pseudomonadati</taxon>
        <taxon>Planctomycetota</taxon>
        <taxon>Candidatus Uabimicrobiia</taxon>
        <taxon>Candidatus Uabimicrobiales</taxon>
        <taxon>Candidatus Uabimicrobiaceae</taxon>
        <taxon>Candidatus Uabimicrobium</taxon>
    </lineage>
</organism>
<dbReference type="RefSeq" id="WP_151968896.1">
    <property type="nucleotide sequence ID" value="NZ_AP019860.1"/>
</dbReference>
<evidence type="ECO:0000256" key="8">
    <source>
        <dbReference type="ARBA" id="ARBA00022692"/>
    </source>
</evidence>
<protein>
    <recommendedName>
        <fullName evidence="5">CDP-diacylglycerol--serine O-phosphatidyltransferase</fullName>
        <ecNumber evidence="4">2.7.8.8</ecNumber>
    </recommendedName>
    <alternativeName>
        <fullName evidence="14">Phosphatidylserine synthase</fullName>
    </alternativeName>
</protein>
<dbReference type="PANTHER" id="PTHR14269">
    <property type="entry name" value="CDP-DIACYLGLYCEROL--GLYCEROL-3-PHOSPHATE 3-PHOSPHATIDYLTRANSFERASE-RELATED"/>
    <property type="match status" value="1"/>
</dbReference>
<evidence type="ECO:0000256" key="3">
    <source>
        <dbReference type="ARBA" id="ARBA00010441"/>
    </source>
</evidence>
<dbReference type="PROSITE" id="PS00379">
    <property type="entry name" value="CDP_ALCOHOL_P_TRANSF"/>
    <property type="match status" value="1"/>
</dbReference>
<keyword evidence="13" id="KW-1208">Phospholipid metabolism</keyword>
<evidence type="ECO:0000256" key="7">
    <source>
        <dbReference type="ARBA" id="ARBA00022679"/>
    </source>
</evidence>
<dbReference type="InterPro" id="IPR000462">
    <property type="entry name" value="CDP-OH_P_trans"/>
</dbReference>
<dbReference type="InterPro" id="IPR050324">
    <property type="entry name" value="CDP-alcohol_PTase-I"/>
</dbReference>
<keyword evidence="7 15" id="KW-0808">Transferase</keyword>
<dbReference type="NCBIfam" id="TIGR00473">
    <property type="entry name" value="pssA"/>
    <property type="match status" value="1"/>
</dbReference>
<reference evidence="17 18" key="1">
    <citation type="submission" date="2019-08" db="EMBL/GenBank/DDBJ databases">
        <title>Complete genome sequence of Candidatus Uab amorphum.</title>
        <authorList>
            <person name="Shiratori T."/>
            <person name="Suzuki S."/>
            <person name="Kakizawa Y."/>
            <person name="Ishida K."/>
        </authorList>
    </citation>
    <scope>NUCLEOTIDE SEQUENCE [LARGE SCALE GENOMIC DNA]</scope>
    <source>
        <strain evidence="17 18">SRT547</strain>
    </source>
</reference>
<dbReference type="GO" id="GO:0003882">
    <property type="term" value="F:CDP-diacylglycerol-serine O-phosphatidyltransferase activity"/>
    <property type="evidence" value="ECO:0007669"/>
    <property type="project" value="UniProtKB-EC"/>
</dbReference>
<dbReference type="GO" id="GO:0008654">
    <property type="term" value="P:phospholipid biosynthetic process"/>
    <property type="evidence" value="ECO:0007669"/>
    <property type="project" value="UniProtKB-KW"/>
</dbReference>
<keyword evidence="6" id="KW-0444">Lipid biosynthesis</keyword>
<feature type="transmembrane region" description="Helical" evidence="16">
    <location>
        <begin position="35"/>
        <end position="51"/>
    </location>
</feature>
<feature type="transmembrane region" description="Helical" evidence="16">
    <location>
        <begin position="204"/>
        <end position="232"/>
    </location>
</feature>
<dbReference type="InterPro" id="IPR004533">
    <property type="entry name" value="CDP-diaglyc--ser_O-PTrfase"/>
</dbReference>
<dbReference type="AlphaFoldDB" id="A0A5S9IMR0"/>
<dbReference type="Proteomes" id="UP000326354">
    <property type="component" value="Chromosome"/>
</dbReference>
<dbReference type="GO" id="GO:0016020">
    <property type="term" value="C:membrane"/>
    <property type="evidence" value="ECO:0007669"/>
    <property type="project" value="InterPro"/>
</dbReference>
<evidence type="ECO:0000256" key="4">
    <source>
        <dbReference type="ARBA" id="ARBA00013174"/>
    </source>
</evidence>
<feature type="transmembrane region" description="Helical" evidence="16">
    <location>
        <begin position="72"/>
        <end position="90"/>
    </location>
</feature>
<feature type="transmembrane region" description="Helical" evidence="16">
    <location>
        <begin position="12"/>
        <end position="29"/>
    </location>
</feature>
<dbReference type="GO" id="GO:0012505">
    <property type="term" value="C:endomembrane system"/>
    <property type="evidence" value="ECO:0007669"/>
    <property type="project" value="UniProtKB-SubCell"/>
</dbReference>
<dbReference type="EC" id="2.7.8.8" evidence="4"/>
<evidence type="ECO:0000313" key="18">
    <source>
        <dbReference type="Proteomes" id="UP000326354"/>
    </source>
</evidence>
<evidence type="ECO:0000256" key="11">
    <source>
        <dbReference type="ARBA" id="ARBA00023136"/>
    </source>
</evidence>
<evidence type="ECO:0000256" key="16">
    <source>
        <dbReference type="SAM" id="Phobius"/>
    </source>
</evidence>
<evidence type="ECO:0000256" key="6">
    <source>
        <dbReference type="ARBA" id="ARBA00022516"/>
    </source>
</evidence>
<keyword evidence="12" id="KW-0594">Phospholipid biosynthesis</keyword>
<evidence type="ECO:0000256" key="5">
    <source>
        <dbReference type="ARBA" id="ARBA00017171"/>
    </source>
</evidence>
<evidence type="ECO:0000256" key="15">
    <source>
        <dbReference type="RuleBase" id="RU003750"/>
    </source>
</evidence>
<dbReference type="Pfam" id="PF01066">
    <property type="entry name" value="CDP-OH_P_transf"/>
    <property type="match status" value="1"/>
</dbReference>
<keyword evidence="11 16" id="KW-0472">Membrane</keyword>